<dbReference type="PANTHER" id="PTHR36842:SF1">
    <property type="entry name" value="PROTEIN TOLB"/>
    <property type="match status" value="1"/>
</dbReference>
<evidence type="ECO:0000313" key="2">
    <source>
        <dbReference type="EMBL" id="AMP99937.1"/>
    </source>
</evidence>
<dbReference type="PATRIC" id="fig|188932.3.peg.3194"/>
<dbReference type="KEGG" id="pcm:AY601_3064"/>
<sequence precursor="true">MHYKTKNNKFIITAFILLISIALTDKATAQIFGGLQNPLGVNWRQINTSGFQIIYPVEMESEAQRMANNIRYIFPKVGRSLNVRKTTIPIVFQNQGVIANGFVQLGPKKSEFNTTPPQQFDSQDWLNNLAVHELRHAAQFDKLTNGRAYPFPEQVYFAWMGISIPLWFFEGDAVSNETSLTHAGRGRQPNWIMPYRTALLQGKNLSYSKANFGSQKDVAPGYYQIGYLMASQIRQAAGKFVFDSVLTDIKDRPVRIYPFAKSLKKYSGKNGKDWYEYTSAKVKADWEKQAELSPAKDYPVLNQEAKYATDYSLPVKMTDGKILVLKQSKAMPAAFVLIDQDKREQRIQGIGQQEQPWFSYANNLIVWDEVRLDPRFQQRSYSVICTYNLQTRKLNKLSSKSRIFSPTLSADGSKIVAVQIDFSNKVQLIVMDAANGKIIRTYPNPENLLIQTPSFNNDGSVITYVSVKEAGKALWTVDASGKTTKLINETPQQLSRPIFLGANIAFNAHYNGINNIYSIDVNSKKISALSASKYGAFNPSVIKGTDSILFNNYNLFGYEIAQTKIEEQKPGKDNFVFFGAAAEKQENTGNVFDNIPDSSFTSTPYHKLGHLINIHSLIPVIEDEYKGGLQFNSNNLLNTFDAYAGVNYQRDLGRFEYNAGASFKSLYPIFNLTYSNRPRRTFYATGAGTRQGDWRENYVRLQAVVPINLSAQNHNYNFSVNAGTSYTQRYDTQNLPANFVTAIHFPLETGFTFTHTTRTAERDIAPKWAQIVRFSYYSQPFDKQLSGDLFAVAGFLYFPGLAKNHSFLANFNYQEATGIRTYNNDINTVYGYNNIMAKSRLKNTLLFNYRFPLFYPDAELGPLAYIRNVRGGVFCHYENVGTDSNLSQPKTYGFELHGNMNLLRYQPNVDLGTRFVFVNKEYHHNPIFELIVNYTF</sequence>
<name>A0A127VFG4_9SPHI</name>
<evidence type="ECO:0000256" key="1">
    <source>
        <dbReference type="SAM" id="SignalP"/>
    </source>
</evidence>
<evidence type="ECO:0008006" key="4">
    <source>
        <dbReference type="Google" id="ProtNLM"/>
    </source>
</evidence>
<evidence type="ECO:0000313" key="3">
    <source>
        <dbReference type="Proteomes" id="UP000071561"/>
    </source>
</evidence>
<organism evidence="2 3">
    <name type="scientific">Pedobacter cryoconitis</name>
    <dbReference type="NCBI Taxonomy" id="188932"/>
    <lineage>
        <taxon>Bacteria</taxon>
        <taxon>Pseudomonadati</taxon>
        <taxon>Bacteroidota</taxon>
        <taxon>Sphingobacteriia</taxon>
        <taxon>Sphingobacteriales</taxon>
        <taxon>Sphingobacteriaceae</taxon>
        <taxon>Pedobacter</taxon>
    </lineage>
</organism>
<dbReference type="OrthoDB" id="9799878at2"/>
<dbReference type="Gene3D" id="2.120.10.30">
    <property type="entry name" value="TolB, C-terminal domain"/>
    <property type="match status" value="1"/>
</dbReference>
<dbReference type="PANTHER" id="PTHR36842">
    <property type="entry name" value="PROTEIN TOLB HOMOLOG"/>
    <property type="match status" value="1"/>
</dbReference>
<dbReference type="EMBL" id="CP014504">
    <property type="protein sequence ID" value="AMP99937.1"/>
    <property type="molecule type" value="Genomic_DNA"/>
</dbReference>
<keyword evidence="1" id="KW-0732">Signal</keyword>
<reference evidence="2 3" key="1">
    <citation type="submission" date="2016-03" db="EMBL/GenBank/DDBJ databases">
        <title>Complete genome sequence of Pedobacter cryoconitis PAMC 27485.</title>
        <authorList>
            <person name="Lee J."/>
            <person name="Kim O.-S."/>
        </authorList>
    </citation>
    <scope>NUCLEOTIDE SEQUENCE [LARGE SCALE GENOMIC DNA]</scope>
    <source>
        <strain evidence="2 3">PAMC 27485</strain>
    </source>
</reference>
<dbReference type="SUPFAM" id="SSF82171">
    <property type="entry name" value="DPP6 N-terminal domain-like"/>
    <property type="match status" value="1"/>
</dbReference>
<dbReference type="Proteomes" id="UP000071561">
    <property type="component" value="Chromosome"/>
</dbReference>
<gene>
    <name evidence="2" type="ORF">AY601_3064</name>
</gene>
<dbReference type="InterPro" id="IPR011042">
    <property type="entry name" value="6-blade_b-propeller_TolB-like"/>
</dbReference>
<feature type="signal peptide" evidence="1">
    <location>
        <begin position="1"/>
        <end position="29"/>
    </location>
</feature>
<feature type="chain" id="PRO_5007280544" description="WD40 repeat protein" evidence="1">
    <location>
        <begin position="30"/>
        <end position="936"/>
    </location>
</feature>
<proteinExistence type="predicted"/>
<keyword evidence="3" id="KW-1185">Reference proteome</keyword>
<accession>A0A127VFG4</accession>
<protein>
    <recommendedName>
        <fullName evidence="4">WD40 repeat protein</fullName>
    </recommendedName>
</protein>
<dbReference type="AlphaFoldDB" id="A0A127VFG4"/>